<evidence type="ECO:0000313" key="2">
    <source>
        <dbReference type="Proteomes" id="UP000006729"/>
    </source>
</evidence>
<proteinExistence type="predicted"/>
<evidence type="ECO:0000313" key="1">
    <source>
        <dbReference type="EMBL" id="PNT12301.1"/>
    </source>
</evidence>
<gene>
    <name evidence="1" type="ORF">POPTR_011G077600</name>
</gene>
<organism evidence="1 2">
    <name type="scientific">Populus trichocarpa</name>
    <name type="common">Western balsam poplar</name>
    <name type="synonym">Populus balsamifera subsp. trichocarpa</name>
    <dbReference type="NCBI Taxonomy" id="3694"/>
    <lineage>
        <taxon>Eukaryota</taxon>
        <taxon>Viridiplantae</taxon>
        <taxon>Streptophyta</taxon>
        <taxon>Embryophyta</taxon>
        <taxon>Tracheophyta</taxon>
        <taxon>Spermatophyta</taxon>
        <taxon>Magnoliopsida</taxon>
        <taxon>eudicotyledons</taxon>
        <taxon>Gunneridae</taxon>
        <taxon>Pentapetalae</taxon>
        <taxon>rosids</taxon>
        <taxon>fabids</taxon>
        <taxon>Malpighiales</taxon>
        <taxon>Salicaceae</taxon>
        <taxon>Saliceae</taxon>
        <taxon>Populus</taxon>
    </lineage>
</organism>
<sequence length="67" mass="7995">MPNLQKRRMANPFLVSEEFFPLICRFILCLQKIPYCRLESWSFQMYQPHKEEANVVSKLCTSDSKHS</sequence>
<protein>
    <submittedName>
        <fullName evidence="1">Uncharacterized protein</fullName>
    </submittedName>
</protein>
<dbReference type="EMBL" id="CM009300">
    <property type="protein sequence ID" value="PNT12301.1"/>
    <property type="molecule type" value="Genomic_DNA"/>
</dbReference>
<dbReference type="Proteomes" id="UP000006729">
    <property type="component" value="Chromosome 11"/>
</dbReference>
<name>A0A2K1YGZ6_POPTR</name>
<accession>A0A2K1YGZ6</accession>
<dbReference type="AlphaFoldDB" id="A0A2K1YGZ6"/>
<dbReference type="InParanoid" id="A0A2K1YGZ6"/>
<reference evidence="1 2" key="1">
    <citation type="journal article" date="2006" name="Science">
        <title>The genome of black cottonwood, Populus trichocarpa (Torr. &amp; Gray).</title>
        <authorList>
            <person name="Tuskan G.A."/>
            <person name="Difazio S."/>
            <person name="Jansson S."/>
            <person name="Bohlmann J."/>
            <person name="Grigoriev I."/>
            <person name="Hellsten U."/>
            <person name="Putnam N."/>
            <person name="Ralph S."/>
            <person name="Rombauts S."/>
            <person name="Salamov A."/>
            <person name="Schein J."/>
            <person name="Sterck L."/>
            <person name="Aerts A."/>
            <person name="Bhalerao R.R."/>
            <person name="Bhalerao R.P."/>
            <person name="Blaudez D."/>
            <person name="Boerjan W."/>
            <person name="Brun A."/>
            <person name="Brunner A."/>
            <person name="Busov V."/>
            <person name="Campbell M."/>
            <person name="Carlson J."/>
            <person name="Chalot M."/>
            <person name="Chapman J."/>
            <person name="Chen G.L."/>
            <person name="Cooper D."/>
            <person name="Coutinho P.M."/>
            <person name="Couturier J."/>
            <person name="Covert S."/>
            <person name="Cronk Q."/>
            <person name="Cunningham R."/>
            <person name="Davis J."/>
            <person name="Degroeve S."/>
            <person name="Dejardin A."/>
            <person name="Depamphilis C."/>
            <person name="Detter J."/>
            <person name="Dirks B."/>
            <person name="Dubchak I."/>
            <person name="Duplessis S."/>
            <person name="Ehlting J."/>
            <person name="Ellis B."/>
            <person name="Gendler K."/>
            <person name="Goodstein D."/>
            <person name="Gribskov M."/>
            <person name="Grimwood J."/>
            <person name="Groover A."/>
            <person name="Gunter L."/>
            <person name="Hamberger B."/>
            <person name="Heinze B."/>
            <person name="Helariutta Y."/>
            <person name="Henrissat B."/>
            <person name="Holligan D."/>
            <person name="Holt R."/>
            <person name="Huang W."/>
            <person name="Islam-Faridi N."/>
            <person name="Jones S."/>
            <person name="Jones-Rhoades M."/>
            <person name="Jorgensen R."/>
            <person name="Joshi C."/>
            <person name="Kangasjarvi J."/>
            <person name="Karlsson J."/>
            <person name="Kelleher C."/>
            <person name="Kirkpatrick R."/>
            <person name="Kirst M."/>
            <person name="Kohler A."/>
            <person name="Kalluri U."/>
            <person name="Larimer F."/>
            <person name="Leebens-Mack J."/>
            <person name="Leple J.C."/>
            <person name="Locascio P."/>
            <person name="Lou Y."/>
            <person name="Lucas S."/>
            <person name="Martin F."/>
            <person name="Montanini B."/>
            <person name="Napoli C."/>
            <person name="Nelson D.R."/>
            <person name="Nelson C."/>
            <person name="Nieminen K."/>
            <person name="Nilsson O."/>
            <person name="Pereda V."/>
            <person name="Peter G."/>
            <person name="Philippe R."/>
            <person name="Pilate G."/>
            <person name="Poliakov A."/>
            <person name="Razumovskaya J."/>
            <person name="Richardson P."/>
            <person name="Rinaldi C."/>
            <person name="Ritland K."/>
            <person name="Rouze P."/>
            <person name="Ryaboy D."/>
            <person name="Schmutz J."/>
            <person name="Schrader J."/>
            <person name="Segerman B."/>
            <person name="Shin H."/>
            <person name="Siddiqui A."/>
            <person name="Sterky F."/>
            <person name="Terry A."/>
            <person name="Tsai C.J."/>
            <person name="Uberbacher E."/>
            <person name="Unneberg P."/>
            <person name="Vahala J."/>
            <person name="Wall K."/>
            <person name="Wessler S."/>
            <person name="Yang G."/>
            <person name="Yin T."/>
            <person name="Douglas C."/>
            <person name="Marra M."/>
            <person name="Sandberg G."/>
            <person name="Van de Peer Y."/>
            <person name="Rokhsar D."/>
        </authorList>
    </citation>
    <scope>NUCLEOTIDE SEQUENCE [LARGE SCALE GENOMIC DNA]</scope>
    <source>
        <strain evidence="2">cv. Nisqually</strain>
    </source>
</reference>
<keyword evidence="2" id="KW-1185">Reference proteome</keyword>